<dbReference type="InterPro" id="IPR051643">
    <property type="entry name" value="Transcr_Reg_ZincFinger"/>
</dbReference>
<evidence type="ECO:0000256" key="7">
    <source>
        <dbReference type="SAM" id="MobiDB-lite"/>
    </source>
</evidence>
<feature type="compositionally biased region" description="Low complexity" evidence="7">
    <location>
        <begin position="330"/>
        <end position="358"/>
    </location>
</feature>
<keyword evidence="11" id="KW-1185">Reference proteome</keyword>
<evidence type="ECO:0000256" key="3">
    <source>
        <dbReference type="ARBA" id="ARBA00022771"/>
    </source>
</evidence>
<evidence type="ECO:0000256" key="8">
    <source>
        <dbReference type="SAM" id="Phobius"/>
    </source>
</evidence>
<feature type="transmembrane region" description="Helical" evidence="8">
    <location>
        <begin position="20"/>
        <end position="38"/>
    </location>
</feature>
<dbReference type="SUPFAM" id="SSF57667">
    <property type="entry name" value="beta-beta-alpha zinc fingers"/>
    <property type="match status" value="1"/>
</dbReference>
<feature type="domain" description="C2H2-type" evidence="9">
    <location>
        <begin position="364"/>
        <end position="391"/>
    </location>
</feature>
<dbReference type="GO" id="GO:0008270">
    <property type="term" value="F:zinc ion binding"/>
    <property type="evidence" value="ECO:0007669"/>
    <property type="project" value="UniProtKB-KW"/>
</dbReference>
<feature type="region of interest" description="Disordered" evidence="7">
    <location>
        <begin position="327"/>
        <end position="358"/>
    </location>
</feature>
<reference evidence="10 11" key="1">
    <citation type="submission" date="2017-04" db="EMBL/GenBank/DDBJ databases">
        <title>Genome sequencing of [Candida] sorbophila.</title>
        <authorList>
            <person name="Ahn J.O."/>
        </authorList>
    </citation>
    <scope>NUCLEOTIDE SEQUENCE [LARGE SCALE GENOMIC DNA]</scope>
    <source>
        <strain evidence="10 11">DS02</strain>
    </source>
</reference>
<dbReference type="Gene3D" id="3.30.160.60">
    <property type="entry name" value="Classic Zinc Finger"/>
    <property type="match status" value="1"/>
</dbReference>
<keyword evidence="8" id="KW-0812">Transmembrane</keyword>
<keyword evidence="5" id="KW-0539">Nucleus</keyword>
<dbReference type="PROSITE" id="PS50157">
    <property type="entry name" value="ZINC_FINGER_C2H2_2"/>
    <property type="match status" value="1"/>
</dbReference>
<dbReference type="InterPro" id="IPR013087">
    <property type="entry name" value="Znf_C2H2_type"/>
</dbReference>
<keyword evidence="3 6" id="KW-0863">Zinc-finger</keyword>
<name>A0A2T0FDK2_9ASCO</name>
<evidence type="ECO:0000256" key="2">
    <source>
        <dbReference type="ARBA" id="ARBA00022723"/>
    </source>
</evidence>
<comment type="caution">
    <text evidence="10">The sequence shown here is derived from an EMBL/GenBank/DDBJ whole genome shotgun (WGS) entry which is preliminary data.</text>
</comment>
<evidence type="ECO:0000259" key="9">
    <source>
        <dbReference type="PROSITE" id="PS50157"/>
    </source>
</evidence>
<dbReference type="RefSeq" id="XP_024662965.1">
    <property type="nucleotide sequence ID" value="XM_024807197.1"/>
</dbReference>
<dbReference type="GO" id="GO:0005634">
    <property type="term" value="C:nucleus"/>
    <property type="evidence" value="ECO:0007669"/>
    <property type="project" value="UniProtKB-SubCell"/>
</dbReference>
<dbReference type="STRING" id="45607.A0A2T0FDK2"/>
<keyword evidence="4" id="KW-0862">Zinc</keyword>
<keyword evidence="2" id="KW-0479">Metal-binding</keyword>
<dbReference type="OrthoDB" id="9439903at2759"/>
<dbReference type="EMBL" id="NDIQ01000001">
    <property type="protein sequence ID" value="PRT53019.1"/>
    <property type="molecule type" value="Genomic_DNA"/>
</dbReference>
<comment type="subcellular location">
    <subcellularLocation>
        <location evidence="1">Nucleus</location>
    </subcellularLocation>
</comment>
<sequence length="474" mass="52615">MIAFSRYLSWNNVPKPPSPQMIAAGLAIVSILGSIFGLEARFRWLSKIFEAETDKKDVKPRRKTGLFPKSAGTILPADRDAEAQSGPTPCATDSYFNVRPSSYDENTGVYVEWSFGGDVTVLDKAIGRDTLEIDGWAPAECDYRGVEESGSPFSSYEQSPYSAATSVPIPVRRGPMRSSFSGHSHSVSGASFSRTPYMGGGNIKPAQTVGYSSPEMSPNYYADELSPHYDACSRPSVTYEPPASLSGLFSQPSIGESFALEQHTKEWYQGELVNYEETSCNPSLLTVDDEFAEPRLNEPQFAKSFMLTPKLQVCDYRYTTNGVAYDEKTVSTSPDSSSPLSMSSHMTSPSTTSPPGMRSSEGLFACTECDATFRVKGYLTRHLKKHAENKAYTCPFFDPEKDRPCHPTGGFSRRDTYKAHLKSRHFTYPKKTRCSQRSQVAGHCRECGEQFESNEIWAERHVRPRLCKGIVEDL</sequence>
<evidence type="ECO:0000256" key="6">
    <source>
        <dbReference type="PROSITE-ProRule" id="PRU00042"/>
    </source>
</evidence>
<evidence type="ECO:0000313" key="10">
    <source>
        <dbReference type="EMBL" id="PRT53019.1"/>
    </source>
</evidence>
<dbReference type="GO" id="GO:0000978">
    <property type="term" value="F:RNA polymerase II cis-regulatory region sequence-specific DNA binding"/>
    <property type="evidence" value="ECO:0007669"/>
    <property type="project" value="TreeGrafter"/>
</dbReference>
<dbReference type="PANTHER" id="PTHR24396:SF19">
    <property type="entry name" value="FI01119P"/>
    <property type="match status" value="1"/>
</dbReference>
<evidence type="ECO:0000313" key="11">
    <source>
        <dbReference type="Proteomes" id="UP000238350"/>
    </source>
</evidence>
<keyword evidence="8" id="KW-0472">Membrane</keyword>
<protein>
    <submittedName>
        <fullName evidence="10">Transcriptional regulator STP2</fullName>
    </submittedName>
</protein>
<dbReference type="GO" id="GO:0000981">
    <property type="term" value="F:DNA-binding transcription factor activity, RNA polymerase II-specific"/>
    <property type="evidence" value="ECO:0007669"/>
    <property type="project" value="TreeGrafter"/>
</dbReference>
<accession>A0A2T0FDK2</accession>
<dbReference type="PROSITE" id="PS00028">
    <property type="entry name" value="ZINC_FINGER_C2H2_1"/>
    <property type="match status" value="1"/>
</dbReference>
<dbReference type="PANTHER" id="PTHR24396">
    <property type="entry name" value="ZINC FINGER PROTEIN"/>
    <property type="match status" value="1"/>
</dbReference>
<organism evidence="10 11">
    <name type="scientific">Wickerhamiella sorbophila</name>
    <dbReference type="NCBI Taxonomy" id="45607"/>
    <lineage>
        <taxon>Eukaryota</taxon>
        <taxon>Fungi</taxon>
        <taxon>Dikarya</taxon>
        <taxon>Ascomycota</taxon>
        <taxon>Saccharomycotina</taxon>
        <taxon>Dipodascomycetes</taxon>
        <taxon>Dipodascales</taxon>
        <taxon>Trichomonascaceae</taxon>
        <taxon>Wickerhamiella</taxon>
    </lineage>
</organism>
<evidence type="ECO:0000256" key="1">
    <source>
        <dbReference type="ARBA" id="ARBA00004123"/>
    </source>
</evidence>
<gene>
    <name evidence="10" type="ORF">B9G98_00639</name>
</gene>
<dbReference type="SMART" id="SM00355">
    <property type="entry name" value="ZnF_C2H2"/>
    <property type="match status" value="2"/>
</dbReference>
<dbReference type="AlphaFoldDB" id="A0A2T0FDK2"/>
<evidence type="ECO:0000256" key="5">
    <source>
        <dbReference type="ARBA" id="ARBA00023242"/>
    </source>
</evidence>
<dbReference type="GeneID" id="36514388"/>
<keyword evidence="8" id="KW-1133">Transmembrane helix</keyword>
<evidence type="ECO:0000256" key="4">
    <source>
        <dbReference type="ARBA" id="ARBA00022833"/>
    </source>
</evidence>
<dbReference type="InterPro" id="IPR036236">
    <property type="entry name" value="Znf_C2H2_sf"/>
</dbReference>
<proteinExistence type="predicted"/>
<dbReference type="Proteomes" id="UP000238350">
    <property type="component" value="Unassembled WGS sequence"/>
</dbReference>